<feature type="non-terminal residue" evidence="1">
    <location>
        <position position="1"/>
    </location>
</feature>
<dbReference type="EMBL" id="JANPWB010000001">
    <property type="protein sequence ID" value="KAJ1215870.1"/>
    <property type="molecule type" value="Genomic_DNA"/>
</dbReference>
<accession>A0AAV7WPI2</accession>
<name>A0AAV7WPI2_PLEWA</name>
<dbReference type="Proteomes" id="UP001066276">
    <property type="component" value="Chromosome 1_1"/>
</dbReference>
<feature type="non-terminal residue" evidence="1">
    <location>
        <position position="62"/>
    </location>
</feature>
<protein>
    <submittedName>
        <fullName evidence="1">Uncharacterized protein</fullName>
    </submittedName>
</protein>
<evidence type="ECO:0000313" key="2">
    <source>
        <dbReference type="Proteomes" id="UP001066276"/>
    </source>
</evidence>
<proteinExistence type="predicted"/>
<reference evidence="1" key="1">
    <citation type="journal article" date="2022" name="bioRxiv">
        <title>Sequencing and chromosome-scale assembly of the giantPleurodeles waltlgenome.</title>
        <authorList>
            <person name="Brown T."/>
            <person name="Elewa A."/>
            <person name="Iarovenko S."/>
            <person name="Subramanian E."/>
            <person name="Araus A.J."/>
            <person name="Petzold A."/>
            <person name="Susuki M."/>
            <person name="Suzuki K.-i.T."/>
            <person name="Hayashi T."/>
            <person name="Toyoda A."/>
            <person name="Oliveira C."/>
            <person name="Osipova E."/>
            <person name="Leigh N.D."/>
            <person name="Simon A."/>
            <person name="Yun M.H."/>
        </authorList>
    </citation>
    <scope>NUCLEOTIDE SEQUENCE</scope>
    <source>
        <strain evidence="1">20211129_DDA</strain>
        <tissue evidence="1">Liver</tissue>
    </source>
</reference>
<sequence>NAQQSPLFVPFHRQKQQLQDSPTKHSHWQGQHCSSALQFFSLAEVPLESKSDFEEIQSMGFW</sequence>
<gene>
    <name evidence="1" type="ORF">NDU88_003477</name>
</gene>
<keyword evidence="2" id="KW-1185">Reference proteome</keyword>
<organism evidence="1 2">
    <name type="scientific">Pleurodeles waltl</name>
    <name type="common">Iberian ribbed newt</name>
    <dbReference type="NCBI Taxonomy" id="8319"/>
    <lineage>
        <taxon>Eukaryota</taxon>
        <taxon>Metazoa</taxon>
        <taxon>Chordata</taxon>
        <taxon>Craniata</taxon>
        <taxon>Vertebrata</taxon>
        <taxon>Euteleostomi</taxon>
        <taxon>Amphibia</taxon>
        <taxon>Batrachia</taxon>
        <taxon>Caudata</taxon>
        <taxon>Salamandroidea</taxon>
        <taxon>Salamandridae</taxon>
        <taxon>Pleurodelinae</taxon>
        <taxon>Pleurodeles</taxon>
    </lineage>
</organism>
<dbReference type="AlphaFoldDB" id="A0AAV7WPI2"/>
<evidence type="ECO:0000313" key="1">
    <source>
        <dbReference type="EMBL" id="KAJ1215870.1"/>
    </source>
</evidence>
<comment type="caution">
    <text evidence="1">The sequence shown here is derived from an EMBL/GenBank/DDBJ whole genome shotgun (WGS) entry which is preliminary data.</text>
</comment>